<keyword evidence="2" id="KW-0406">Ion transport</keyword>
<evidence type="ECO:0000256" key="4">
    <source>
        <dbReference type="SAM" id="Phobius"/>
    </source>
</evidence>
<accession>A0A8D8VJQ0</accession>
<keyword evidence="4" id="KW-1133">Transmembrane helix</keyword>
<dbReference type="GO" id="GO:0070679">
    <property type="term" value="F:inositol 1,4,5 trisphosphate binding"/>
    <property type="evidence" value="ECO:0007669"/>
    <property type="project" value="TreeGrafter"/>
</dbReference>
<organism evidence="5">
    <name type="scientific">Cacopsylla melanoneura</name>
    <dbReference type="NCBI Taxonomy" id="428564"/>
    <lineage>
        <taxon>Eukaryota</taxon>
        <taxon>Metazoa</taxon>
        <taxon>Ecdysozoa</taxon>
        <taxon>Arthropoda</taxon>
        <taxon>Hexapoda</taxon>
        <taxon>Insecta</taxon>
        <taxon>Pterygota</taxon>
        <taxon>Neoptera</taxon>
        <taxon>Paraneoptera</taxon>
        <taxon>Hemiptera</taxon>
        <taxon>Sternorrhyncha</taxon>
        <taxon>Psylloidea</taxon>
        <taxon>Psyllidae</taxon>
        <taxon>Psyllinae</taxon>
        <taxon>Cacopsylla</taxon>
    </lineage>
</organism>
<dbReference type="GO" id="GO:0034703">
    <property type="term" value="C:cation channel complex"/>
    <property type="evidence" value="ECO:0007669"/>
    <property type="project" value="TreeGrafter"/>
</dbReference>
<dbReference type="AlphaFoldDB" id="A0A8D8VJQ0"/>
<keyword evidence="4" id="KW-0472">Membrane</keyword>
<feature type="transmembrane region" description="Helical" evidence="4">
    <location>
        <begin position="95"/>
        <end position="116"/>
    </location>
</feature>
<evidence type="ECO:0000313" key="5">
    <source>
        <dbReference type="EMBL" id="CAG6625099.1"/>
    </source>
</evidence>
<dbReference type="PANTHER" id="PTHR10117:SF54">
    <property type="entry name" value="TRANSIENT RECEPTOR POTENTIAL-GAMMA PROTEIN"/>
    <property type="match status" value="1"/>
</dbReference>
<dbReference type="InterPro" id="IPR002153">
    <property type="entry name" value="TRPC_channel"/>
</dbReference>
<evidence type="ECO:0000256" key="3">
    <source>
        <dbReference type="ARBA" id="ARBA00023303"/>
    </source>
</evidence>
<keyword evidence="3" id="KW-0407">Ion channel</keyword>
<sequence length="199" mass="22622">MFYSNSLFSVSMMPWVAFGLLFFAIFGGTDKDKINVHKIVEELCPSQVRPDLDNLLTTTALAPIGPFRRRENLTTTTTTPAPIFIPGQPEWTEKLYVVAFLIYQIVAVVVLINLLIAMMSDTYQRIQVCILLKTDVICRSFHSAAFQHFYNNSCLSAFSSEYTRKLSSPFLILFLSSISVSFSAQIQHEFFPLYEFCKA</sequence>
<name>A0A8D8VJQ0_9HEMI</name>
<feature type="transmembrane region" description="Helical" evidence="4">
    <location>
        <begin position="7"/>
        <end position="26"/>
    </location>
</feature>
<dbReference type="EMBL" id="HBUF01059033">
    <property type="protein sequence ID" value="CAG6625099.1"/>
    <property type="molecule type" value="Transcribed_RNA"/>
</dbReference>
<reference evidence="5" key="1">
    <citation type="submission" date="2021-05" db="EMBL/GenBank/DDBJ databases">
        <authorList>
            <person name="Alioto T."/>
            <person name="Alioto T."/>
            <person name="Gomez Garrido J."/>
        </authorList>
    </citation>
    <scope>NUCLEOTIDE SEQUENCE</scope>
</reference>
<evidence type="ECO:0000256" key="1">
    <source>
        <dbReference type="ARBA" id="ARBA00022448"/>
    </source>
</evidence>
<dbReference type="GO" id="GO:0051480">
    <property type="term" value="P:regulation of cytosolic calcium ion concentration"/>
    <property type="evidence" value="ECO:0007669"/>
    <property type="project" value="TreeGrafter"/>
</dbReference>
<evidence type="ECO:0000256" key="2">
    <source>
        <dbReference type="ARBA" id="ARBA00023065"/>
    </source>
</evidence>
<proteinExistence type="predicted"/>
<keyword evidence="1" id="KW-0813">Transport</keyword>
<dbReference type="PANTHER" id="PTHR10117">
    <property type="entry name" value="TRANSIENT RECEPTOR POTENTIAL CHANNEL"/>
    <property type="match status" value="1"/>
</dbReference>
<dbReference type="GO" id="GO:0005886">
    <property type="term" value="C:plasma membrane"/>
    <property type="evidence" value="ECO:0007669"/>
    <property type="project" value="TreeGrafter"/>
</dbReference>
<dbReference type="GO" id="GO:0015279">
    <property type="term" value="F:store-operated calcium channel activity"/>
    <property type="evidence" value="ECO:0007669"/>
    <property type="project" value="TreeGrafter"/>
</dbReference>
<protein>
    <recommendedName>
        <fullName evidence="6">Ion transport domain-containing protein</fullName>
    </recommendedName>
</protein>
<keyword evidence="4" id="KW-0812">Transmembrane</keyword>
<evidence type="ECO:0008006" key="6">
    <source>
        <dbReference type="Google" id="ProtNLM"/>
    </source>
</evidence>